<dbReference type="Gene3D" id="3.40.50.720">
    <property type="entry name" value="NAD(P)-binding Rossmann-like Domain"/>
    <property type="match status" value="1"/>
</dbReference>
<dbReference type="InterPro" id="IPR036291">
    <property type="entry name" value="NAD(P)-bd_dom_sf"/>
</dbReference>
<evidence type="ECO:0000313" key="3">
    <source>
        <dbReference type="EMBL" id="AXK31503.1"/>
    </source>
</evidence>
<dbReference type="RefSeq" id="WP_208875063.1">
    <property type="nucleotide sequence ID" value="NZ_CP031320.1"/>
</dbReference>
<dbReference type="GO" id="GO:0016491">
    <property type="term" value="F:oxidoreductase activity"/>
    <property type="evidence" value="ECO:0007669"/>
    <property type="project" value="UniProtKB-KW"/>
</dbReference>
<dbReference type="PRINTS" id="PR00080">
    <property type="entry name" value="SDRFAMILY"/>
</dbReference>
<gene>
    <name evidence="3" type="ORF">DVA86_01410</name>
</gene>
<evidence type="ECO:0000256" key="1">
    <source>
        <dbReference type="ARBA" id="ARBA00006484"/>
    </source>
</evidence>
<reference evidence="3 4" key="1">
    <citation type="submission" date="2018-07" db="EMBL/GenBank/DDBJ databases">
        <title>Draft genome of the type strain Streptomyces armeniacus ATCC 15676.</title>
        <authorList>
            <person name="Labana P."/>
            <person name="Gosse J.T."/>
            <person name="Boddy C.N."/>
        </authorList>
    </citation>
    <scope>NUCLEOTIDE SEQUENCE [LARGE SCALE GENOMIC DNA]</scope>
    <source>
        <strain evidence="3 4">ATCC 15676</strain>
    </source>
</reference>
<evidence type="ECO:0000256" key="2">
    <source>
        <dbReference type="ARBA" id="ARBA00023002"/>
    </source>
</evidence>
<dbReference type="AlphaFoldDB" id="A0A345XIN7"/>
<dbReference type="PANTHER" id="PTHR43639">
    <property type="entry name" value="OXIDOREDUCTASE, SHORT-CHAIN DEHYDROGENASE/REDUCTASE FAMILY (AFU_ORTHOLOGUE AFUA_5G02870)"/>
    <property type="match status" value="1"/>
</dbReference>
<dbReference type="PANTHER" id="PTHR43639:SF1">
    <property type="entry name" value="SHORT-CHAIN DEHYDROGENASE_REDUCTASE FAMILY PROTEIN"/>
    <property type="match status" value="1"/>
</dbReference>
<proteinExistence type="inferred from homology"/>
<dbReference type="FunFam" id="3.40.50.720:FF:000084">
    <property type="entry name" value="Short-chain dehydrogenase reductase"/>
    <property type="match status" value="1"/>
</dbReference>
<protein>
    <submittedName>
        <fullName evidence="3">SDR family NAD(P)-dependent oxidoreductase</fullName>
    </submittedName>
</protein>
<dbReference type="SUPFAM" id="SSF51735">
    <property type="entry name" value="NAD(P)-binding Rossmann-fold domains"/>
    <property type="match status" value="1"/>
</dbReference>
<accession>A0A345XIN7</accession>
<organism evidence="3 4">
    <name type="scientific">Streptomyces armeniacus</name>
    <dbReference type="NCBI Taxonomy" id="83291"/>
    <lineage>
        <taxon>Bacteria</taxon>
        <taxon>Bacillati</taxon>
        <taxon>Actinomycetota</taxon>
        <taxon>Actinomycetes</taxon>
        <taxon>Kitasatosporales</taxon>
        <taxon>Streptomycetaceae</taxon>
        <taxon>Streptomyces</taxon>
    </lineage>
</organism>
<dbReference type="PRINTS" id="PR00081">
    <property type="entry name" value="GDHRDH"/>
</dbReference>
<comment type="similarity">
    <text evidence="1">Belongs to the short-chain dehydrogenases/reductases (SDR) family.</text>
</comment>
<dbReference type="Proteomes" id="UP000254425">
    <property type="component" value="Chromosome"/>
</dbReference>
<evidence type="ECO:0000313" key="4">
    <source>
        <dbReference type="Proteomes" id="UP000254425"/>
    </source>
</evidence>
<name>A0A345XIN7_9ACTN</name>
<dbReference type="PROSITE" id="PS00061">
    <property type="entry name" value="ADH_SHORT"/>
    <property type="match status" value="1"/>
</dbReference>
<dbReference type="KEGG" id="sarm:DVA86_01410"/>
<keyword evidence="2" id="KW-0560">Oxidoreductase</keyword>
<dbReference type="EMBL" id="CP031320">
    <property type="protein sequence ID" value="AXK31503.1"/>
    <property type="molecule type" value="Genomic_DNA"/>
</dbReference>
<keyword evidence="4" id="KW-1185">Reference proteome</keyword>
<sequence length="263" mass="26904">MSAATAPATGHVTRTLTGKTALVTGGGRGIGRGIAERLGRDGARVAVHYGSDETSAKEAAAAIEAAGGEAFTVGAKLGRPGDAEALWAAFDEHADGLDILVNNAGITGAREPISGLTPDDFDVVFDVNAKAPFFVTRLGLPRLRDGGRIISVSTVLTRGVGMPELIAYSMSKGAMDVFTLTLAKELGPRGITVNTVAPGIVDTDMNAGWLRTSEEAWSGASGAAALGRVGRPEDIADVAAFLASEDGRWVTGQWIDASGGSLL</sequence>
<dbReference type="InterPro" id="IPR002347">
    <property type="entry name" value="SDR_fam"/>
</dbReference>
<dbReference type="InterPro" id="IPR020904">
    <property type="entry name" value="Sc_DH/Rdtase_CS"/>
</dbReference>
<dbReference type="Pfam" id="PF13561">
    <property type="entry name" value="adh_short_C2"/>
    <property type="match status" value="1"/>
</dbReference>